<protein>
    <submittedName>
        <fullName evidence="3">Uncharacterized protein</fullName>
    </submittedName>
</protein>
<sequence>MLDPLPECAKEYKHVVPSGVVPVTTEAELVAAVTNNSVPGAHLTNNLKLTANGWPATAISRTSNFTVFGGELFPILDLSFIEGKIQLAPGVLFAFRQVELRNVRQRSGFEVDIFAASPNATVRFDGTVHFAFSCLPMDSLMAYMMGTPPASLPQDIRLSTWCRPQPALARCYGNASTLLLRSGSGLLEVVGFTGVTSGGGYVLEAYRDAYFVCENPVTEEECSAGYNNCVESKIARLYGNDTTWQRLAQWDQAHTQESPSSPSTTTAAAPSPQPAGDDSSNSSTVAAAVGGAVGGAVGLALVAALALFLWRRRSAPRSKQGGGSEDGGGKPGEVCILVAPAAGPGATSAANGNGAGPTANGNNAVSLGTTQTEADSSTGNEATGAMSMSLVNLNASTVAHTPAANGSPYAAGGAAAGCPVVLKPPLGAAVAARAMLLPHEAGRRVPALTVANSNRSSAASVVQVAGIYVELGAQLGAGSFGKVFRGAAVRRRAVPRRTE</sequence>
<dbReference type="EMBL" id="JAEHOE010000010">
    <property type="protein sequence ID" value="KAG2498427.1"/>
    <property type="molecule type" value="Genomic_DNA"/>
</dbReference>
<gene>
    <name evidence="3" type="ORF">HYH03_003685</name>
</gene>
<organism evidence="3 4">
    <name type="scientific">Edaphochlamys debaryana</name>
    <dbReference type="NCBI Taxonomy" id="47281"/>
    <lineage>
        <taxon>Eukaryota</taxon>
        <taxon>Viridiplantae</taxon>
        <taxon>Chlorophyta</taxon>
        <taxon>core chlorophytes</taxon>
        <taxon>Chlorophyceae</taxon>
        <taxon>CS clade</taxon>
        <taxon>Chlamydomonadales</taxon>
        <taxon>Chlamydomonadales incertae sedis</taxon>
        <taxon>Edaphochlamys</taxon>
    </lineage>
</organism>
<name>A0A835YBG6_9CHLO</name>
<feature type="region of interest" description="Disordered" evidence="1">
    <location>
        <begin position="315"/>
        <end position="382"/>
    </location>
</feature>
<comment type="caution">
    <text evidence="3">The sequence shown here is derived from an EMBL/GenBank/DDBJ whole genome shotgun (WGS) entry which is preliminary data.</text>
</comment>
<reference evidence="3" key="1">
    <citation type="journal article" date="2020" name="bioRxiv">
        <title>Comparative genomics of Chlamydomonas.</title>
        <authorList>
            <person name="Craig R.J."/>
            <person name="Hasan A.R."/>
            <person name="Ness R.W."/>
            <person name="Keightley P.D."/>
        </authorList>
    </citation>
    <scope>NUCLEOTIDE SEQUENCE</scope>
    <source>
        <strain evidence="3">CCAP 11/70</strain>
    </source>
</reference>
<feature type="compositionally biased region" description="Polar residues" evidence="1">
    <location>
        <begin position="365"/>
        <end position="381"/>
    </location>
</feature>
<accession>A0A835YBG6</accession>
<feature type="region of interest" description="Disordered" evidence="1">
    <location>
        <begin position="251"/>
        <end position="284"/>
    </location>
</feature>
<evidence type="ECO:0000256" key="1">
    <source>
        <dbReference type="SAM" id="MobiDB-lite"/>
    </source>
</evidence>
<keyword evidence="2" id="KW-0472">Membrane</keyword>
<evidence type="ECO:0000313" key="3">
    <source>
        <dbReference type="EMBL" id="KAG2498427.1"/>
    </source>
</evidence>
<proteinExistence type="predicted"/>
<feature type="transmembrane region" description="Helical" evidence="2">
    <location>
        <begin position="285"/>
        <end position="310"/>
    </location>
</feature>
<dbReference type="Proteomes" id="UP000612055">
    <property type="component" value="Unassembled WGS sequence"/>
</dbReference>
<evidence type="ECO:0000256" key="2">
    <source>
        <dbReference type="SAM" id="Phobius"/>
    </source>
</evidence>
<feature type="compositionally biased region" description="Low complexity" evidence="1">
    <location>
        <begin position="255"/>
        <end position="270"/>
    </location>
</feature>
<evidence type="ECO:0000313" key="4">
    <source>
        <dbReference type="Proteomes" id="UP000612055"/>
    </source>
</evidence>
<feature type="compositionally biased region" description="Low complexity" evidence="1">
    <location>
        <begin position="339"/>
        <end position="364"/>
    </location>
</feature>
<feature type="compositionally biased region" description="Gly residues" evidence="1">
    <location>
        <begin position="320"/>
        <end position="331"/>
    </location>
</feature>
<keyword evidence="4" id="KW-1185">Reference proteome</keyword>
<keyword evidence="2" id="KW-0812">Transmembrane</keyword>
<keyword evidence="2" id="KW-1133">Transmembrane helix</keyword>
<dbReference type="AlphaFoldDB" id="A0A835YBG6"/>